<dbReference type="CDD" id="cd07067">
    <property type="entry name" value="HP_PGM_like"/>
    <property type="match status" value="1"/>
</dbReference>
<organism evidence="1 2">
    <name type="scientific">Leptospira ilyithenensis</name>
    <dbReference type="NCBI Taxonomy" id="2484901"/>
    <lineage>
        <taxon>Bacteria</taxon>
        <taxon>Pseudomonadati</taxon>
        <taxon>Spirochaetota</taxon>
        <taxon>Spirochaetia</taxon>
        <taxon>Leptospirales</taxon>
        <taxon>Leptospiraceae</taxon>
        <taxon>Leptospira</taxon>
    </lineage>
</organism>
<comment type="caution">
    <text evidence="1">The sequence shown here is derived from an EMBL/GenBank/DDBJ whole genome shotgun (WGS) entry which is preliminary data.</text>
</comment>
<dbReference type="SUPFAM" id="SSF53254">
    <property type="entry name" value="Phosphoglycerate mutase-like"/>
    <property type="match status" value="1"/>
</dbReference>
<name>A0A4R9LRQ5_9LEPT</name>
<dbReference type="InterPro" id="IPR013078">
    <property type="entry name" value="His_Pase_superF_clade-1"/>
</dbReference>
<evidence type="ECO:0000313" key="2">
    <source>
        <dbReference type="Proteomes" id="UP000298264"/>
    </source>
</evidence>
<accession>A0A4R9LRQ5</accession>
<gene>
    <name evidence="1" type="ORF">EHS11_12130</name>
</gene>
<dbReference type="Gene3D" id="3.40.50.1240">
    <property type="entry name" value="Phosphoglycerate mutase-like"/>
    <property type="match status" value="1"/>
</dbReference>
<dbReference type="Pfam" id="PF00300">
    <property type="entry name" value="His_Phos_1"/>
    <property type="match status" value="1"/>
</dbReference>
<protein>
    <submittedName>
        <fullName evidence="1">Phosphohistidine phosphatase</fullName>
    </submittedName>
</protein>
<dbReference type="Proteomes" id="UP000298264">
    <property type="component" value="Unassembled WGS sequence"/>
</dbReference>
<dbReference type="EMBL" id="RQHV01000050">
    <property type="protein sequence ID" value="TGN09817.1"/>
    <property type="molecule type" value="Genomic_DNA"/>
</dbReference>
<dbReference type="PANTHER" id="PTHR47623">
    <property type="entry name" value="OS09G0287300 PROTEIN"/>
    <property type="match status" value="1"/>
</dbReference>
<dbReference type="RefSeq" id="WP_135764667.1">
    <property type="nucleotide sequence ID" value="NZ_RQHV01000050.1"/>
</dbReference>
<dbReference type="SMART" id="SM00855">
    <property type="entry name" value="PGAM"/>
    <property type="match status" value="1"/>
</dbReference>
<dbReference type="OrthoDB" id="9810154at2"/>
<dbReference type="AlphaFoldDB" id="A0A4R9LRQ5"/>
<reference evidence="1" key="1">
    <citation type="journal article" date="2019" name="PLoS Negl. Trop. Dis.">
        <title>Revisiting the worldwide diversity of Leptospira species in the environment.</title>
        <authorList>
            <person name="Vincent A.T."/>
            <person name="Schiettekatte O."/>
            <person name="Bourhy P."/>
            <person name="Veyrier F.J."/>
            <person name="Picardeau M."/>
        </authorList>
    </citation>
    <scope>NUCLEOTIDE SEQUENCE [LARGE SCALE GENOMIC DNA]</scope>
    <source>
        <strain evidence="1">201400974</strain>
    </source>
</reference>
<keyword evidence="2" id="KW-1185">Reference proteome</keyword>
<sequence length="170" mass="19471">MKHIYLLRHAKSEWDEPFQKDEERGLSERGKKQTKALRSFLLDFGIDVNSVLVSPAERALKTYQHLRKEILGLPKPDIRDSIYEAEEEDLLFLLHGIPDTIHSVMIVGHNPGLENFASSLLYGQSAPSRFHKFPTASFLGLSYSGEDWKNLDWGTCHLKVFWIPGHLGKE</sequence>
<evidence type="ECO:0000313" key="1">
    <source>
        <dbReference type="EMBL" id="TGN09817.1"/>
    </source>
</evidence>
<dbReference type="PANTHER" id="PTHR47623:SF1">
    <property type="entry name" value="OS09G0287300 PROTEIN"/>
    <property type="match status" value="1"/>
</dbReference>
<dbReference type="InterPro" id="IPR029033">
    <property type="entry name" value="His_PPase_superfam"/>
</dbReference>
<proteinExistence type="predicted"/>